<feature type="domain" description="Nudix hydrolase" evidence="3">
    <location>
        <begin position="22"/>
        <end position="155"/>
    </location>
</feature>
<dbReference type="Gene3D" id="3.90.79.10">
    <property type="entry name" value="Nucleoside Triphosphate Pyrophosphohydrolase"/>
    <property type="match status" value="1"/>
</dbReference>
<sequence>MSDMPISPYLHSLREVVGHRMLLLPGVTAVVFDDAGRLLLGRRADNGSWALIAGTMDPGEQPAETAVREVYEETAVHVVPERVTSVLTQPPNTYPNGDRTEFVDITFRCRAIGGEARVNDDESLAVGWFALDDLPPINDLNRRRLEYALTPGAAAWFSAPAVHHP</sequence>
<accession>A0A919VN24</accession>
<dbReference type="PANTHER" id="PTHR43046">
    <property type="entry name" value="GDP-MANNOSE MANNOSYL HYDROLASE"/>
    <property type="match status" value="1"/>
</dbReference>
<keyword evidence="5" id="KW-1185">Reference proteome</keyword>
<evidence type="ECO:0000256" key="1">
    <source>
        <dbReference type="ARBA" id="ARBA00001946"/>
    </source>
</evidence>
<comment type="cofactor">
    <cofactor evidence="1">
        <name>Mg(2+)</name>
        <dbReference type="ChEBI" id="CHEBI:18420"/>
    </cofactor>
</comment>
<evidence type="ECO:0000313" key="4">
    <source>
        <dbReference type="EMBL" id="GIM69641.1"/>
    </source>
</evidence>
<evidence type="ECO:0000256" key="2">
    <source>
        <dbReference type="ARBA" id="ARBA00022801"/>
    </source>
</evidence>
<evidence type="ECO:0000259" key="3">
    <source>
        <dbReference type="PROSITE" id="PS51462"/>
    </source>
</evidence>
<dbReference type="Proteomes" id="UP000681340">
    <property type="component" value="Unassembled WGS sequence"/>
</dbReference>
<reference evidence="4" key="1">
    <citation type="submission" date="2021-03" db="EMBL/GenBank/DDBJ databases">
        <title>Whole genome shotgun sequence of Actinoplanes auranticolor NBRC 12245.</title>
        <authorList>
            <person name="Komaki H."/>
            <person name="Tamura T."/>
        </authorList>
    </citation>
    <scope>NUCLEOTIDE SEQUENCE</scope>
    <source>
        <strain evidence="4">NBRC 12245</strain>
    </source>
</reference>
<keyword evidence="2 4" id="KW-0378">Hydrolase</keyword>
<dbReference type="PROSITE" id="PS51462">
    <property type="entry name" value="NUDIX"/>
    <property type="match status" value="1"/>
</dbReference>
<dbReference type="InterPro" id="IPR000086">
    <property type="entry name" value="NUDIX_hydrolase_dom"/>
</dbReference>
<organism evidence="4 5">
    <name type="scientific">Actinoplanes auranticolor</name>
    <dbReference type="NCBI Taxonomy" id="47988"/>
    <lineage>
        <taxon>Bacteria</taxon>
        <taxon>Bacillati</taxon>
        <taxon>Actinomycetota</taxon>
        <taxon>Actinomycetes</taxon>
        <taxon>Micromonosporales</taxon>
        <taxon>Micromonosporaceae</taxon>
        <taxon>Actinoplanes</taxon>
    </lineage>
</organism>
<gene>
    <name evidence="4" type="ORF">Aau02nite_37060</name>
</gene>
<protein>
    <submittedName>
        <fullName evidence="4">NUDIX hydrolase</fullName>
    </submittedName>
</protein>
<evidence type="ECO:0000313" key="5">
    <source>
        <dbReference type="Proteomes" id="UP000681340"/>
    </source>
</evidence>
<dbReference type="AlphaFoldDB" id="A0A919VN24"/>
<dbReference type="InterPro" id="IPR015797">
    <property type="entry name" value="NUDIX_hydrolase-like_dom_sf"/>
</dbReference>
<dbReference type="CDD" id="cd18879">
    <property type="entry name" value="NUDIX_Hydrolase"/>
    <property type="match status" value="1"/>
</dbReference>
<dbReference type="PANTHER" id="PTHR43046:SF16">
    <property type="entry name" value="ADP-RIBOSE PYROPHOSPHATASE YJHB-RELATED"/>
    <property type="match status" value="1"/>
</dbReference>
<comment type="caution">
    <text evidence="4">The sequence shown here is derived from an EMBL/GenBank/DDBJ whole genome shotgun (WGS) entry which is preliminary data.</text>
</comment>
<dbReference type="SUPFAM" id="SSF55811">
    <property type="entry name" value="Nudix"/>
    <property type="match status" value="1"/>
</dbReference>
<dbReference type="GO" id="GO:0016787">
    <property type="term" value="F:hydrolase activity"/>
    <property type="evidence" value="ECO:0007669"/>
    <property type="project" value="UniProtKB-KW"/>
</dbReference>
<dbReference type="Pfam" id="PF00293">
    <property type="entry name" value="NUDIX"/>
    <property type="match status" value="1"/>
</dbReference>
<proteinExistence type="predicted"/>
<name>A0A919VN24_9ACTN</name>
<dbReference type="EMBL" id="BOQL01000028">
    <property type="protein sequence ID" value="GIM69641.1"/>
    <property type="molecule type" value="Genomic_DNA"/>
</dbReference>